<proteinExistence type="inferred from homology"/>
<dbReference type="GO" id="GO:0010499">
    <property type="term" value="P:proteasomal ubiquitin-independent protein catabolic process"/>
    <property type="evidence" value="ECO:0007669"/>
    <property type="project" value="TreeGrafter"/>
</dbReference>
<dbReference type="GO" id="GO:0000502">
    <property type="term" value="C:proteasome complex"/>
    <property type="evidence" value="ECO:0007669"/>
    <property type="project" value="UniProtKB-KW"/>
</dbReference>
<gene>
    <name evidence="9" type="primary">MPUL0C06030</name>
    <name evidence="9" type="ORF">METSCH_C06030</name>
</gene>
<organism evidence="9 10">
    <name type="scientific">Metschnikowia aff. pulcherrima</name>
    <dbReference type="NCBI Taxonomy" id="2163413"/>
    <lineage>
        <taxon>Eukaryota</taxon>
        <taxon>Fungi</taxon>
        <taxon>Dikarya</taxon>
        <taxon>Ascomycota</taxon>
        <taxon>Saccharomycotina</taxon>
        <taxon>Pichiomycetes</taxon>
        <taxon>Metschnikowiaceae</taxon>
        <taxon>Metschnikowia</taxon>
    </lineage>
</organism>
<dbReference type="InterPro" id="IPR021843">
    <property type="entry name" value="PSME4_C"/>
</dbReference>
<evidence type="ECO:0000313" key="10">
    <source>
        <dbReference type="Proteomes" id="UP000292447"/>
    </source>
</evidence>
<evidence type="ECO:0000259" key="7">
    <source>
        <dbReference type="Pfam" id="PF16507"/>
    </source>
</evidence>
<dbReference type="GO" id="GO:0005634">
    <property type="term" value="C:nucleus"/>
    <property type="evidence" value="ECO:0007669"/>
    <property type="project" value="TreeGrafter"/>
</dbReference>
<feature type="domain" description="Proteasome activator Blm10 middle HEAT repeats region" evidence="7">
    <location>
        <begin position="508"/>
        <end position="1040"/>
    </location>
</feature>
<dbReference type="Gene3D" id="1.10.287.2210">
    <property type="match status" value="1"/>
</dbReference>
<dbReference type="EMBL" id="CP034458">
    <property type="protein sequence ID" value="QBM88626.1"/>
    <property type="molecule type" value="Genomic_DNA"/>
</dbReference>
<evidence type="ECO:0000259" key="6">
    <source>
        <dbReference type="Pfam" id="PF11919"/>
    </source>
</evidence>
<evidence type="ECO:0000259" key="8">
    <source>
        <dbReference type="Pfam" id="PF16547"/>
    </source>
</evidence>
<keyword evidence="3" id="KW-0227">DNA damage</keyword>
<dbReference type="GO" id="GO:0070628">
    <property type="term" value="F:proteasome binding"/>
    <property type="evidence" value="ECO:0007669"/>
    <property type="project" value="InterPro"/>
</dbReference>
<dbReference type="SUPFAM" id="SSF48371">
    <property type="entry name" value="ARM repeat"/>
    <property type="match status" value="1"/>
</dbReference>
<keyword evidence="9" id="KW-0647">Proteasome</keyword>
<dbReference type="InterPro" id="IPR032430">
    <property type="entry name" value="Blm10_mid"/>
</dbReference>
<name>A0A4P6XQP1_9ASCO</name>
<dbReference type="GO" id="GO:0006281">
    <property type="term" value="P:DNA repair"/>
    <property type="evidence" value="ECO:0007669"/>
    <property type="project" value="UniProtKB-KW"/>
</dbReference>
<keyword evidence="2" id="KW-0677">Repeat</keyword>
<comment type="similarity">
    <text evidence="1">Belongs to the BLM10 family.</text>
</comment>
<protein>
    <submittedName>
        <fullName evidence="9">Proteasome activator subunit 4</fullName>
    </submittedName>
</protein>
<evidence type="ECO:0000256" key="2">
    <source>
        <dbReference type="ARBA" id="ARBA00022737"/>
    </source>
</evidence>
<dbReference type="Pfam" id="PF16547">
    <property type="entry name" value="BLM10_N"/>
    <property type="match status" value="1"/>
</dbReference>
<dbReference type="STRING" id="2163413.A0A4P6XQP1"/>
<feature type="compositionally biased region" description="Acidic residues" evidence="5">
    <location>
        <begin position="177"/>
        <end position="202"/>
    </location>
</feature>
<keyword evidence="4" id="KW-0234">DNA repair</keyword>
<accession>A0A4P6XQP1</accession>
<evidence type="ECO:0000256" key="4">
    <source>
        <dbReference type="ARBA" id="ARBA00023204"/>
    </source>
</evidence>
<feature type="domain" description="Proteasome activator Blm10 N-terminal" evidence="8">
    <location>
        <begin position="61"/>
        <end position="140"/>
    </location>
</feature>
<dbReference type="Pfam" id="PF11919">
    <property type="entry name" value="PSME4_C"/>
    <property type="match status" value="1"/>
</dbReference>
<sequence>MSDNLDLANASRAHVRAPFPKRTHVLAAFPPESLRKPDNSRPFTPKTTQTLRQHRRPSYGTIETSRERHYNLDFLADPEIAAADLLNPHSRFYARPKPRLLDLPLLLPYETENLQERARFLSHIVAHLYIAVKTLDIQGLVAVSAKDLAALRDVPGFSDIDMALETNLFEMNLASSDEPEDAEPELEPEFGDDDFDENDELDSGTGSGAESDENDEFETGDLASQHKKLPRSAAVVSVRIWTHELLVWLQMKYDMPVSLRMALAKVYYAICCCRGQHVNLKIYVRAFETLTKNTVFLQEQGLSLDWQPVYNELALHFPSPDSLHEPLEKKDLNSLLKLGERASNFFSPDSLPILFRHIASYYSIPNATLVLWCMRILPQKFVANFSPDSPNRELDMRHYIAPVFHMWRKLSKSAGVDAHLTSVLGRLAMAYLEFLAKNASDTASFGPFGVFSLDQFAYITNTLLNSLSINVRKFGSMKTKFFHGFSCAIVFSMNGSHSLEKNGILDQLDALLNAIESYVHPSNSGDWAKPISKFISSLVYQFFKRFNMERELDGTLYHLSHTHKLPLEVVLRFVKSVLPLVRTGLQSKKESAIEEYLITLGHLAHLDAEATLGFMLLDLYESLQGVISTHRVITALRCMEELSRYFAVTPYYRMHLPRLLEMMLPGIDSNDLTKTMHTLDVFATVANFVPFADLTHGAGDPMLAMDVTNHHLEFLQRVVYDKDLTNDELVGSELEVEALKSATASFGPIVQSLAQRLFILLENIPDPAKSTGIEKYLCEMLPKLIYMVLESTSDEIFLQFRKEIVRFITENTIHPVTEATAEICGAVIKRDPAYLKTIAPLLIERIREEVSDNGAGLSRTGLDIIPRDQNLYWNLMILNSCVGNAGRFIVDVGDDLNSLSFDLMETVRGPAVFASTYLLNQILQGVTKIRLNESRLISPAYQKRQQLNETCWGGFQFDAYRFSKENLTFDWFLPETREIEFAATTFKVHITKALANILSILKSIAHGGNDTTDSSVILSDEIRANFLYLGYGLSGMSYLFDPSFDEDIPKLSDHRLESLQNRLTLLAQIREMKDSKLSETDGFAIETIHEDLKNIIEDIAGYQNVDLEGPNDDKDIQPETMNKAFMPSGMASSESLDQTKNEPKRPDLHALRMSVSPQIDDSARASPQLAGVEMSSMNPAITFRERRLYTSKYFFGDDIETRKADELYLQIHRMRHLVGKSLHYIFRFMQSHLSDNTKLFKHLLYTLNIWFSDVGRERLLDHTHSRISLSYVKELQKINRVRKPFTRFGFAGRIESLHLLRVALHATSRTMTDLDKVLIEDIVKLSCSTYTTIADPAQTTLVDAMKRVNGSYNVIVRSCLRHVTKAIQDKKFKDIESGLNVFEIKRIKSKLQNDFVNLRKYIEILHRCCSIDDKDVIETSHRSLKDMCGSIYPPRKICIIDHNLVDTIRPPDDYIDLEIKAVAYAKERKRAVYFEKLEAIESTVLSFEQTNTHWKTSSINLLLLTELQVEFEMSTRPDMFELLVTAARSDHPIVSRTALKGITKLLSKLETLSLFGYDMRDAYDASHVWNSLRVIDTRPHSGESYYETWQKEIRSEQPGYYVDYRMSRGWLFWDNEAVVVSNEPTLELKLSEADDGIIRSFSKCVTKEWFGAIINLWIADNDSNFAFQGTDVFITAGVVSLVSAGTLESITFDDILHLIESVYEKDEKSTHIVVCELITGILIASKSFNSNLVERRDAFLVSFLGNLFENDLTPETKHIWNIFAWWLPAHVDTRRFSRVRDVILKFQINAESDSAYMEASMLTYMKSFVSAITWATPNPNEIFDLCFNNVLNRYEAIRDQIGSLLVVTSFTFYCDSFADMDAFIEASHGDKETLIRRSINEDLFTKLMHLFDQIQEYKTQVDHLLTQDILKSNYFYCATTALSWLKQAFNTSVSIQYQYMVDTHIMPFLLDLMAMKEVCLLGNIDPVSAFKKVSQIPFEGESLQNVVAMLESYMNQDLSLLQYLALGEFTEVLYFKNLIILSYEQRVKILDFVSLMMYHKNPEVREAASSTFSGLIYTTPPGDIEGIVKSYNQRYAADLDRIRKRHRKAGFKSIPADDVITLHGATLGLGALVHAFSFISPPPAWIPSTLTILSNKASGLPGIVGRSAKETLGKFKKTRQDSWHIDSKVFTEEQMQDLEGVLWRSYFI</sequence>
<dbReference type="Proteomes" id="UP000292447">
    <property type="component" value="Chromosome III"/>
</dbReference>
<dbReference type="GO" id="GO:0016504">
    <property type="term" value="F:peptidase activator activity"/>
    <property type="evidence" value="ECO:0007669"/>
    <property type="project" value="InterPro"/>
</dbReference>
<dbReference type="InterPro" id="IPR035309">
    <property type="entry name" value="PSME4"/>
</dbReference>
<dbReference type="Pfam" id="PF16507">
    <property type="entry name" value="HEAT_PSME4_mid"/>
    <property type="match status" value="1"/>
</dbReference>
<keyword evidence="10" id="KW-1185">Reference proteome</keyword>
<dbReference type="PANTHER" id="PTHR32170:SF3">
    <property type="entry name" value="PROTEASOME ACTIVATOR COMPLEX SUBUNIT 4"/>
    <property type="match status" value="1"/>
</dbReference>
<feature type="region of interest" description="Disordered" evidence="5">
    <location>
        <begin position="30"/>
        <end position="62"/>
    </location>
</feature>
<evidence type="ECO:0000313" key="9">
    <source>
        <dbReference type="EMBL" id="QBM88626.1"/>
    </source>
</evidence>
<evidence type="ECO:0000256" key="3">
    <source>
        <dbReference type="ARBA" id="ARBA00022763"/>
    </source>
</evidence>
<dbReference type="InterPro" id="IPR032372">
    <property type="entry name" value="Blm10_N"/>
</dbReference>
<evidence type="ECO:0000256" key="5">
    <source>
        <dbReference type="SAM" id="MobiDB-lite"/>
    </source>
</evidence>
<feature type="compositionally biased region" description="Polar residues" evidence="5">
    <location>
        <begin position="41"/>
        <end position="51"/>
    </location>
</feature>
<evidence type="ECO:0000256" key="1">
    <source>
        <dbReference type="ARBA" id="ARBA00005739"/>
    </source>
</evidence>
<feature type="domain" description="Proteasome activator complex subunit 4 C-terminal" evidence="6">
    <location>
        <begin position="2100"/>
        <end position="2188"/>
    </location>
</feature>
<dbReference type="PANTHER" id="PTHR32170">
    <property type="entry name" value="PROTEASOME ACTIVATOR COMPLEX SUBUNIT 4"/>
    <property type="match status" value="1"/>
</dbReference>
<feature type="region of interest" description="Disordered" evidence="5">
    <location>
        <begin position="175"/>
        <end position="225"/>
    </location>
</feature>
<feature type="compositionally biased region" description="Acidic residues" evidence="5">
    <location>
        <begin position="210"/>
        <end position="219"/>
    </location>
</feature>
<reference evidence="10" key="1">
    <citation type="submission" date="2019-03" db="EMBL/GenBank/DDBJ databases">
        <title>Snf2 controls pulcherriminic acid biosynthesis and connects pigmentation and antifungal activity of the yeast Metschnikowia pulcherrima.</title>
        <authorList>
            <person name="Gore-Lloyd D."/>
            <person name="Sumann I."/>
            <person name="Brachmann A.O."/>
            <person name="Schneeberger K."/>
            <person name="Ortiz-Merino R.A."/>
            <person name="Moreno-Beltran M."/>
            <person name="Schlaefli M."/>
            <person name="Kirner P."/>
            <person name="Santos Kron A."/>
            <person name="Wolfe K.H."/>
            <person name="Piel J."/>
            <person name="Ahrens C.H."/>
            <person name="Henk D."/>
            <person name="Freimoser F.M."/>
        </authorList>
    </citation>
    <scope>NUCLEOTIDE SEQUENCE [LARGE SCALE GENOMIC DNA]</scope>
    <source>
        <strain evidence="10">APC 1.2</strain>
    </source>
</reference>
<dbReference type="GO" id="GO:0005829">
    <property type="term" value="C:cytosol"/>
    <property type="evidence" value="ECO:0007669"/>
    <property type="project" value="TreeGrafter"/>
</dbReference>
<dbReference type="InterPro" id="IPR016024">
    <property type="entry name" value="ARM-type_fold"/>
</dbReference>